<feature type="compositionally biased region" description="Acidic residues" evidence="9">
    <location>
        <begin position="804"/>
        <end position="815"/>
    </location>
</feature>
<feature type="compositionally biased region" description="Acidic residues" evidence="9">
    <location>
        <begin position="726"/>
        <end position="740"/>
    </location>
</feature>
<dbReference type="SMART" id="SM00365">
    <property type="entry name" value="LRR_SD22"/>
    <property type="match status" value="3"/>
</dbReference>
<evidence type="ECO:0000256" key="8">
    <source>
        <dbReference type="ARBA" id="ARBA00024433"/>
    </source>
</evidence>
<keyword evidence="4" id="KW-0433">Leucine-rich repeat</keyword>
<evidence type="ECO:0000256" key="3">
    <source>
        <dbReference type="ARBA" id="ARBA00006453"/>
    </source>
</evidence>
<dbReference type="EMBL" id="JAWJWE010000003">
    <property type="protein sequence ID" value="KAK6639706.1"/>
    <property type="molecule type" value="Genomic_DNA"/>
</dbReference>
<dbReference type="GO" id="GO:0035082">
    <property type="term" value="P:axoneme assembly"/>
    <property type="evidence" value="ECO:0007669"/>
    <property type="project" value="TreeGrafter"/>
</dbReference>
<organism evidence="10 11">
    <name type="scientific">Polyplax serrata</name>
    <name type="common">Common mouse louse</name>
    <dbReference type="NCBI Taxonomy" id="468196"/>
    <lineage>
        <taxon>Eukaryota</taxon>
        <taxon>Metazoa</taxon>
        <taxon>Ecdysozoa</taxon>
        <taxon>Arthropoda</taxon>
        <taxon>Hexapoda</taxon>
        <taxon>Insecta</taxon>
        <taxon>Pterygota</taxon>
        <taxon>Neoptera</taxon>
        <taxon>Paraneoptera</taxon>
        <taxon>Psocodea</taxon>
        <taxon>Troctomorpha</taxon>
        <taxon>Phthiraptera</taxon>
        <taxon>Anoplura</taxon>
        <taxon>Polyplacidae</taxon>
        <taxon>Polyplax</taxon>
    </lineage>
</organism>
<reference evidence="10 11" key="1">
    <citation type="submission" date="2023-10" db="EMBL/GenBank/DDBJ databases">
        <title>Genomes of two closely related lineages of the louse Polyplax serrata with different host specificities.</title>
        <authorList>
            <person name="Martinu J."/>
            <person name="Tarabai H."/>
            <person name="Stefka J."/>
            <person name="Hypsa V."/>
        </authorList>
    </citation>
    <scope>NUCLEOTIDE SEQUENCE [LARGE SCALE GENOMIC DNA]</scope>
    <source>
        <strain evidence="10">HR10_N</strain>
    </source>
</reference>
<comment type="caution">
    <text evidence="10">The sequence shown here is derived from an EMBL/GenBank/DDBJ whole genome shotgun (WGS) entry which is preliminary data.</text>
</comment>
<feature type="region of interest" description="Disordered" evidence="9">
    <location>
        <begin position="686"/>
        <end position="740"/>
    </location>
</feature>
<dbReference type="GO" id="GO:0070840">
    <property type="term" value="F:dynein complex binding"/>
    <property type="evidence" value="ECO:0007669"/>
    <property type="project" value="TreeGrafter"/>
</dbReference>
<feature type="region of interest" description="Disordered" evidence="9">
    <location>
        <begin position="800"/>
        <end position="821"/>
    </location>
</feature>
<feature type="region of interest" description="Disordered" evidence="9">
    <location>
        <begin position="450"/>
        <end position="487"/>
    </location>
</feature>
<feature type="compositionally biased region" description="Acidic residues" evidence="9">
    <location>
        <begin position="350"/>
        <end position="359"/>
    </location>
</feature>
<evidence type="ECO:0000256" key="6">
    <source>
        <dbReference type="ARBA" id="ARBA00023069"/>
    </source>
</evidence>
<dbReference type="SUPFAM" id="SSF52075">
    <property type="entry name" value="Outer arm dynein light chain 1"/>
    <property type="match status" value="1"/>
</dbReference>
<dbReference type="PANTHER" id="PTHR45973">
    <property type="entry name" value="PROTEIN PHOSPHATASE 1 REGULATORY SUBUNIT SDS22-RELATED"/>
    <property type="match status" value="1"/>
</dbReference>
<dbReference type="Pfam" id="PF14580">
    <property type="entry name" value="LRR_9"/>
    <property type="match status" value="1"/>
</dbReference>
<evidence type="ECO:0000313" key="10">
    <source>
        <dbReference type="EMBL" id="KAK6639706.1"/>
    </source>
</evidence>
<dbReference type="PROSITE" id="PS51450">
    <property type="entry name" value="LRR"/>
    <property type="match status" value="4"/>
</dbReference>
<accession>A0AAN8SAA2</accession>
<evidence type="ECO:0000313" key="11">
    <source>
        <dbReference type="Proteomes" id="UP001372834"/>
    </source>
</evidence>
<keyword evidence="5" id="KW-0677">Repeat</keyword>
<feature type="compositionally biased region" description="Low complexity" evidence="9">
    <location>
        <begin position="686"/>
        <end position="697"/>
    </location>
</feature>
<gene>
    <name evidence="10" type="ORF">RUM43_007981</name>
</gene>
<evidence type="ECO:0000256" key="7">
    <source>
        <dbReference type="ARBA" id="ARBA00023273"/>
    </source>
</evidence>
<dbReference type="InterPro" id="IPR001611">
    <property type="entry name" value="Leu-rich_rpt"/>
</dbReference>
<evidence type="ECO:0000256" key="9">
    <source>
        <dbReference type="SAM" id="MobiDB-lite"/>
    </source>
</evidence>
<feature type="region of interest" description="Disordered" evidence="9">
    <location>
        <begin position="339"/>
        <end position="373"/>
    </location>
</feature>
<evidence type="ECO:0000256" key="1">
    <source>
        <dbReference type="ARBA" id="ARBA00003843"/>
    </source>
</evidence>
<evidence type="ECO:0000256" key="4">
    <source>
        <dbReference type="ARBA" id="ARBA00022614"/>
    </source>
</evidence>
<comment type="function">
    <text evidence="1">Cilium-specific protein required for cilia structures.</text>
</comment>
<evidence type="ECO:0000256" key="5">
    <source>
        <dbReference type="ARBA" id="ARBA00022737"/>
    </source>
</evidence>
<dbReference type="InterPro" id="IPR032675">
    <property type="entry name" value="LRR_dom_sf"/>
</dbReference>
<sequence length="821" mass="93633">MVAVAFTPLPNFLLPRPTEIFKNGVLGLRSAVTGFNYLANDVHKNKKTMAIAGGRRRGTKKPKVKKVQAVPIKITKESLRQICKEHKLYMTPHLNDVLYLHYKGYSKIENLEEYTGLKCLWLENNGIDKIENLDNQKDLRSLYLHHNLIKEIENLEDSCPLLDSLNLCHNSVSMIKNLSKLECLHTLHISHNRLHEFSDIEHLKHCKELSCVDLQHNWLDDPNIVDIFEAMPSLRVLYLTGNPVIKKIPSYRKNLTIRCKNLTYLDDRPVFPKDRAAAEAWSVGGIEAEKACRQRWAEEERAKIDASVRGILATLLYCLMALRNDSKIRKEMERLEVEMVGETTNNGDSLSEESDEDSEASLGNLQAGDSEEITTHNGIIFPWDLERNSRPLAGNELGDGGRSLIVELPDSNQTEVKPTKSVKRNALNDPETKNKLHEALLSAEWLKETQAETGGEVKEDVQSSEVVRNPQEEPDNEKNVQETVSTPDTEMEYKKYMKKAEDEILPNISHFEFGREAKTEEKSLSREIEDMLRTEMEESLRSKNGDVNDKNKLIEEIENGSGVPTLVTLNEREENNAVNGKRVDFVKIEITEEPKEEQVEGTLTPLQSSNKEEVPTILEKGDVDTAYFDVKKIVQEELNEIINRVVSSAFLHDTELIDEKEANQILNNGINVVNVLNDIGKLPLNERSQSQAQSQESDNSEERINQEEQEESQMAPQIIEKGREDDSSDEEFLDVEESEEEFSYQTTFVIQSECEDVRQEEKIEIDEFHSLLLDDDQLSSVEETSPAITRNRNIKSTLELQVATEEDDEGVEENEICEHEN</sequence>
<proteinExistence type="inferred from homology"/>
<dbReference type="GO" id="GO:0005930">
    <property type="term" value="C:axoneme"/>
    <property type="evidence" value="ECO:0007669"/>
    <property type="project" value="TreeGrafter"/>
</dbReference>
<keyword evidence="6" id="KW-0969">Cilium</keyword>
<feature type="compositionally biased region" description="Basic and acidic residues" evidence="9">
    <location>
        <begin position="450"/>
        <end position="461"/>
    </location>
</feature>
<dbReference type="Proteomes" id="UP001372834">
    <property type="component" value="Unassembled WGS sequence"/>
</dbReference>
<name>A0AAN8SAA2_POLSC</name>
<protein>
    <recommendedName>
        <fullName evidence="8">Dynein axonemal assembly factor 1 homolog</fullName>
    </recommendedName>
</protein>
<comment type="subcellular location">
    <subcellularLocation>
        <location evidence="2">Cell projection</location>
        <location evidence="2">Cilium</location>
    </subcellularLocation>
</comment>
<comment type="similarity">
    <text evidence="3">Belongs to the DNAAF1 family.</text>
</comment>
<dbReference type="PANTHER" id="PTHR45973:SF9">
    <property type="entry name" value="LEUCINE-RICH REPEAT-CONTAINING PROTEIN 46"/>
    <property type="match status" value="1"/>
</dbReference>
<evidence type="ECO:0000256" key="2">
    <source>
        <dbReference type="ARBA" id="ARBA00004138"/>
    </source>
</evidence>
<dbReference type="Gene3D" id="3.80.10.10">
    <property type="entry name" value="Ribonuclease Inhibitor"/>
    <property type="match status" value="2"/>
</dbReference>
<keyword evidence="7" id="KW-0966">Cell projection</keyword>
<dbReference type="InterPro" id="IPR050576">
    <property type="entry name" value="Cilia_flagella_integrity"/>
</dbReference>
<dbReference type="AlphaFoldDB" id="A0AAN8SAA2"/>